<dbReference type="AlphaFoldDB" id="A0A2V2USH1"/>
<dbReference type="PROSITE" id="PS50893">
    <property type="entry name" value="ABC_TRANSPORTER_2"/>
    <property type="match status" value="1"/>
</dbReference>
<feature type="transmembrane region" description="Helical" evidence="6">
    <location>
        <begin position="464"/>
        <end position="489"/>
    </location>
</feature>
<evidence type="ECO:0000256" key="4">
    <source>
        <dbReference type="ARBA" id="ARBA00022989"/>
    </source>
</evidence>
<dbReference type="InterPro" id="IPR050352">
    <property type="entry name" value="ABCG_transporters"/>
</dbReference>
<comment type="caution">
    <text evidence="8">The sequence shown here is derived from an EMBL/GenBank/DDBJ whole genome shotgun (WGS) entry which is preliminary data.</text>
</comment>
<feature type="transmembrane region" description="Helical" evidence="6">
    <location>
        <begin position="620"/>
        <end position="642"/>
    </location>
</feature>
<evidence type="ECO:0000256" key="1">
    <source>
        <dbReference type="ARBA" id="ARBA00004141"/>
    </source>
</evidence>
<dbReference type="PANTHER" id="PTHR48041">
    <property type="entry name" value="ABC TRANSPORTER G FAMILY MEMBER 28"/>
    <property type="match status" value="1"/>
</dbReference>
<dbReference type="Gene3D" id="3.40.50.300">
    <property type="entry name" value="P-loop containing nucleotide triphosphate hydrolases"/>
    <property type="match status" value="1"/>
</dbReference>
<dbReference type="VEuPathDB" id="TriTrypDB:TcCLB.506457.149"/>
<dbReference type="VEuPathDB" id="TriTrypDB:TcG_06908"/>
<dbReference type="VEuPathDB" id="TriTrypDB:TcYC6_0022600"/>
<proteinExistence type="predicted"/>
<sequence>MSTARVAGSSDFSASSASSLSLTLGFENLTIQRDKRVVINSASGIIYGGRLTAIVNCSGTQSDSFLLGALTGREECASGTIMMNGIPLDAPAYLHRTVLIDEGFTALEELTVRESIEYAASMRIATSAFTVQEILEELMLESVADAVVHRCSPYVRRRVSLGRELLLNPLVLCFDQLLEGLRTHEAQEFMRLLRRIAAPMAVSLDLNSSRSPFLLPPRPSSSPASVVSSQVLPNNAGTAVPMTDAATLAPHSLATNSQRERMRIVLVSMSQPRWAILKFVDDVILLERETCVFCGTITELFSAIRVDPTAGLAENAINSLYRLASSSEKSLVDIFAPSGNAERVHQSVVQFFHNCAVGREMLEGPPYSSPGAHVRLYYMFKYDLLKVRHNLLLKGVVFLAVFLLGVVLAAVYNSQEGQSGMQNRIGIIFFLVSSTFLYSILSLDSHRREYNRFLRHRTHGYYGVFTYLTYAVLYCIMERVFFLSVLTFAGFCVSNVVEKWNYYQFIMELVLIIGVLSFCSHFVVFFFCTVIWTRRFAMFALFAVYTLNLLLAGIILNLTTLPKTFQFISNVSLIRLAYESSILSQFLGRDFGCGESNETMCYTGPQYAAFLGFKKSRMWVNVWILAGISVLLIMGSLCGMLWHRPPRDFC</sequence>
<dbReference type="InterPro" id="IPR003439">
    <property type="entry name" value="ABC_transporter-like_ATP-bd"/>
</dbReference>
<reference evidence="8 9" key="1">
    <citation type="journal article" date="2018" name="Microb. Genom.">
        <title>Expanding an expanded genome: long-read sequencing of Trypanosoma cruzi.</title>
        <authorList>
            <person name="Berna L."/>
            <person name="Rodriguez M."/>
            <person name="Chiribao M.L."/>
            <person name="Parodi-Talice A."/>
            <person name="Pita S."/>
            <person name="Rijo G."/>
            <person name="Alvarez-Valin F."/>
            <person name="Robello C."/>
        </authorList>
    </citation>
    <scope>NUCLEOTIDE SEQUENCE [LARGE SCALE GENOMIC DNA]</scope>
    <source>
        <strain evidence="8 9">Dm28c</strain>
    </source>
</reference>
<evidence type="ECO:0000313" key="8">
    <source>
        <dbReference type="EMBL" id="PWU87069.1"/>
    </source>
</evidence>
<name>A0A2V2USH1_TRYCR</name>
<evidence type="ECO:0000256" key="6">
    <source>
        <dbReference type="SAM" id="Phobius"/>
    </source>
</evidence>
<protein>
    <recommendedName>
        <fullName evidence="7">ABC transporter domain-containing protein</fullName>
    </recommendedName>
</protein>
<dbReference type="Proteomes" id="UP000246121">
    <property type="component" value="Unassembled WGS sequence"/>
</dbReference>
<organism evidence="8 9">
    <name type="scientific">Trypanosoma cruzi</name>
    <dbReference type="NCBI Taxonomy" id="5693"/>
    <lineage>
        <taxon>Eukaryota</taxon>
        <taxon>Discoba</taxon>
        <taxon>Euglenozoa</taxon>
        <taxon>Kinetoplastea</taxon>
        <taxon>Metakinetoplastina</taxon>
        <taxon>Trypanosomatida</taxon>
        <taxon>Trypanosomatidae</taxon>
        <taxon>Trypanosoma</taxon>
        <taxon>Schizotrypanum</taxon>
    </lineage>
</organism>
<dbReference type="InterPro" id="IPR013525">
    <property type="entry name" value="ABC2_TM"/>
</dbReference>
<dbReference type="Pfam" id="PF00005">
    <property type="entry name" value="ABC_tran"/>
    <property type="match status" value="1"/>
</dbReference>
<evidence type="ECO:0000259" key="7">
    <source>
        <dbReference type="PROSITE" id="PS50893"/>
    </source>
</evidence>
<dbReference type="VEuPathDB" id="TriTrypDB:TCDM_05573"/>
<feature type="transmembrane region" description="Helical" evidence="6">
    <location>
        <begin position="424"/>
        <end position="443"/>
    </location>
</feature>
<feature type="transmembrane region" description="Helical" evidence="6">
    <location>
        <begin position="539"/>
        <end position="559"/>
    </location>
</feature>
<comment type="subcellular location">
    <subcellularLocation>
        <location evidence="1">Membrane</location>
        <topology evidence="1">Multi-pass membrane protein</topology>
    </subcellularLocation>
</comment>
<dbReference type="VEuPathDB" id="TriTrypDB:TcCLB.509693.190"/>
<dbReference type="GO" id="GO:0016020">
    <property type="term" value="C:membrane"/>
    <property type="evidence" value="ECO:0007669"/>
    <property type="project" value="UniProtKB-SubCell"/>
</dbReference>
<dbReference type="EMBL" id="PRFA01000102">
    <property type="protein sequence ID" value="PWU87069.1"/>
    <property type="molecule type" value="Genomic_DNA"/>
</dbReference>
<dbReference type="VEuPathDB" id="TriTrypDB:Tc_MARK_1689"/>
<keyword evidence="4 6" id="KW-1133">Transmembrane helix</keyword>
<evidence type="ECO:0000256" key="2">
    <source>
        <dbReference type="ARBA" id="ARBA00022448"/>
    </source>
</evidence>
<gene>
    <name evidence="8" type="ORF">C4B63_102g55</name>
</gene>
<dbReference type="VEuPathDB" id="TriTrypDB:C4B63_102g55"/>
<evidence type="ECO:0000313" key="9">
    <source>
        <dbReference type="Proteomes" id="UP000246121"/>
    </source>
</evidence>
<dbReference type="VEuPathDB" id="TriTrypDB:BCY84_11455"/>
<keyword evidence="2" id="KW-0813">Transport</keyword>
<dbReference type="GO" id="GO:0140359">
    <property type="term" value="F:ABC-type transporter activity"/>
    <property type="evidence" value="ECO:0007669"/>
    <property type="project" value="InterPro"/>
</dbReference>
<accession>A0A2V2USH1</accession>
<feature type="domain" description="ABC transporter" evidence="7">
    <location>
        <begin position="24"/>
        <end position="313"/>
    </location>
</feature>
<dbReference type="PANTHER" id="PTHR48041:SF91">
    <property type="entry name" value="ABC TRANSPORTER G FAMILY MEMBER 28"/>
    <property type="match status" value="1"/>
</dbReference>
<dbReference type="GO" id="GO:0016887">
    <property type="term" value="F:ATP hydrolysis activity"/>
    <property type="evidence" value="ECO:0007669"/>
    <property type="project" value="InterPro"/>
</dbReference>
<dbReference type="SUPFAM" id="SSF52540">
    <property type="entry name" value="P-loop containing nucleoside triphosphate hydrolases"/>
    <property type="match status" value="1"/>
</dbReference>
<dbReference type="VEuPathDB" id="TriTrypDB:TcBrA4_0046380"/>
<dbReference type="VEuPathDB" id="TriTrypDB:ECC02_007677"/>
<dbReference type="Pfam" id="PF01061">
    <property type="entry name" value="ABC2_membrane"/>
    <property type="match status" value="1"/>
</dbReference>
<feature type="transmembrane region" description="Helical" evidence="6">
    <location>
        <begin position="509"/>
        <end position="532"/>
    </location>
</feature>
<dbReference type="InterPro" id="IPR027417">
    <property type="entry name" value="P-loop_NTPase"/>
</dbReference>
<evidence type="ECO:0000256" key="3">
    <source>
        <dbReference type="ARBA" id="ARBA00022692"/>
    </source>
</evidence>
<keyword evidence="3 6" id="KW-0812">Transmembrane</keyword>
<evidence type="ECO:0000256" key="5">
    <source>
        <dbReference type="ARBA" id="ARBA00023136"/>
    </source>
</evidence>
<dbReference type="GO" id="GO:0005524">
    <property type="term" value="F:ATP binding"/>
    <property type="evidence" value="ECO:0007669"/>
    <property type="project" value="InterPro"/>
</dbReference>
<feature type="transmembrane region" description="Helical" evidence="6">
    <location>
        <begin position="391"/>
        <end position="412"/>
    </location>
</feature>
<dbReference type="VEuPathDB" id="TriTrypDB:C3747_7g340"/>
<keyword evidence="5 6" id="KW-0472">Membrane</keyword>
<dbReference type="VEuPathDB" id="TriTrypDB:TcCL_NonESM03998"/>
<dbReference type="VEuPathDB" id="TriTrypDB:TCSYLVIO_008253"/>